<feature type="transmembrane region" description="Helical" evidence="1">
    <location>
        <begin position="12"/>
        <end position="35"/>
    </location>
</feature>
<accession>A0A7C9HPW6</accession>
<keyword evidence="1" id="KW-1133">Transmembrane helix</keyword>
<keyword evidence="1" id="KW-0472">Membrane</keyword>
<feature type="transmembrane region" description="Helical" evidence="1">
    <location>
        <begin position="41"/>
        <end position="58"/>
    </location>
</feature>
<dbReference type="EMBL" id="WQLB01000002">
    <property type="protein sequence ID" value="MVN85567.1"/>
    <property type="molecule type" value="Genomic_DNA"/>
</dbReference>
<dbReference type="RefSeq" id="WP_157457574.1">
    <property type="nucleotide sequence ID" value="NZ_WQLB01000002.1"/>
</dbReference>
<comment type="caution">
    <text evidence="2">The sequence shown here is derived from an EMBL/GenBank/DDBJ whole genome shotgun (WGS) entry which is preliminary data.</text>
</comment>
<evidence type="ECO:0000313" key="3">
    <source>
        <dbReference type="Proteomes" id="UP000483286"/>
    </source>
</evidence>
<sequence>MNHDAAVIVSGWRLTLLILGLELGSLALKVALGIAAGQTEYLSAGLFAGTALLCWPVYQGKLWARIEVCILWGTGAIELALSGSPVWGLTSFLLGLTLFWAPQVNAYMDYAAQQ</sequence>
<dbReference type="Proteomes" id="UP000483286">
    <property type="component" value="Unassembled WGS sequence"/>
</dbReference>
<keyword evidence="3" id="KW-1185">Reference proteome</keyword>
<reference evidence="2 3" key="1">
    <citation type="submission" date="2019-12" db="EMBL/GenBank/DDBJ databases">
        <title>Deinococcus sp. HMF7620 Genome sequencing and assembly.</title>
        <authorList>
            <person name="Kang H."/>
            <person name="Kim H."/>
            <person name="Joh K."/>
        </authorList>
    </citation>
    <scope>NUCLEOTIDE SEQUENCE [LARGE SCALE GENOMIC DNA]</scope>
    <source>
        <strain evidence="2 3">HMF7620</strain>
    </source>
</reference>
<name>A0A7C9HPW6_9DEIO</name>
<evidence type="ECO:0000256" key="1">
    <source>
        <dbReference type="SAM" id="Phobius"/>
    </source>
</evidence>
<keyword evidence="1" id="KW-0812">Transmembrane</keyword>
<feature type="transmembrane region" description="Helical" evidence="1">
    <location>
        <begin position="79"/>
        <end position="101"/>
    </location>
</feature>
<gene>
    <name evidence="2" type="ORF">GO986_02180</name>
</gene>
<protein>
    <submittedName>
        <fullName evidence="2">Uncharacterized protein</fullName>
    </submittedName>
</protein>
<dbReference type="AlphaFoldDB" id="A0A7C9HPW6"/>
<proteinExistence type="predicted"/>
<evidence type="ECO:0000313" key="2">
    <source>
        <dbReference type="EMBL" id="MVN85567.1"/>
    </source>
</evidence>
<organism evidence="2 3">
    <name type="scientific">Deinococcus arboris</name>
    <dbReference type="NCBI Taxonomy" id="2682977"/>
    <lineage>
        <taxon>Bacteria</taxon>
        <taxon>Thermotogati</taxon>
        <taxon>Deinococcota</taxon>
        <taxon>Deinococci</taxon>
        <taxon>Deinococcales</taxon>
        <taxon>Deinococcaceae</taxon>
        <taxon>Deinococcus</taxon>
    </lineage>
</organism>